<protein>
    <submittedName>
        <fullName evidence="1">Transposase is3 protein</fullName>
    </submittedName>
</protein>
<dbReference type="GO" id="GO:0043565">
    <property type="term" value="F:sequence-specific DNA binding"/>
    <property type="evidence" value="ECO:0007669"/>
    <property type="project" value="InterPro"/>
</dbReference>
<dbReference type="GO" id="GO:0004803">
    <property type="term" value="F:transposase activity"/>
    <property type="evidence" value="ECO:0007669"/>
    <property type="project" value="InterPro"/>
</dbReference>
<dbReference type="InterPro" id="IPR002514">
    <property type="entry name" value="Transposase_8"/>
</dbReference>
<keyword evidence="2" id="KW-1185">Reference proteome</keyword>
<dbReference type="PANTHER" id="PTHR33609">
    <property type="entry name" value="LOW CALCIUM RESPONSE LOCUS PROTEIN S"/>
    <property type="match status" value="1"/>
</dbReference>
<evidence type="ECO:0000313" key="1">
    <source>
        <dbReference type="EMBL" id="KEQ56921.1"/>
    </source>
</evidence>
<evidence type="ECO:0000313" key="2">
    <source>
        <dbReference type="Proteomes" id="UP000028059"/>
    </source>
</evidence>
<gene>
    <name evidence="1" type="ORF">AAA799N04_00591</name>
</gene>
<dbReference type="EMBL" id="JOKN01000007">
    <property type="protein sequence ID" value="KEQ56921.1"/>
    <property type="molecule type" value="Genomic_DNA"/>
</dbReference>
<dbReference type="InterPro" id="IPR010921">
    <property type="entry name" value="Trp_repressor/repl_initiator"/>
</dbReference>
<organism evidence="1 2">
    <name type="scientific">Marine Group I thaumarchaeote SCGC AAA799-N04</name>
    <dbReference type="NCBI Taxonomy" id="1502293"/>
    <lineage>
        <taxon>Archaea</taxon>
        <taxon>Nitrososphaerota</taxon>
        <taxon>Marine Group I</taxon>
    </lineage>
</organism>
<dbReference type="InterPro" id="IPR052546">
    <property type="entry name" value="Transposase_8_domain"/>
</dbReference>
<dbReference type="AlphaFoldDB" id="A0A081RNZ8"/>
<dbReference type="Pfam" id="PF01527">
    <property type="entry name" value="HTH_Tnp_1"/>
    <property type="match status" value="1"/>
</dbReference>
<sequence length="96" mass="11183">MRISKFTHSEKVRMVLESLNTNISTAELCRKYNISPPTFYQWKERFIEAGKASLNGRSNNDMHKNLQKENETLKRIVGELTIVNDAFKKTLEGHKK</sequence>
<dbReference type="PANTHER" id="PTHR33609:SF1">
    <property type="entry name" value="TRANSPOSASE"/>
    <property type="match status" value="1"/>
</dbReference>
<dbReference type="Proteomes" id="UP000028059">
    <property type="component" value="Unassembled WGS sequence"/>
</dbReference>
<dbReference type="GO" id="GO:0006313">
    <property type="term" value="P:DNA transposition"/>
    <property type="evidence" value="ECO:0007669"/>
    <property type="project" value="InterPro"/>
</dbReference>
<proteinExistence type="predicted"/>
<reference evidence="1 2" key="1">
    <citation type="submission" date="2014-06" db="EMBL/GenBank/DDBJ databases">
        <authorList>
            <person name="Ngugi D.K."/>
            <person name="Blom J."/>
            <person name="Alam I."/>
            <person name="Rashid M."/>
            <person name="Ba Alawi W."/>
            <person name="Zhang G."/>
            <person name="Hikmawan T."/>
            <person name="Guan Y."/>
            <person name="Antunes A."/>
            <person name="Siam R."/>
            <person name="ElDorry H."/>
            <person name="Bajic V."/>
            <person name="Stingl U."/>
        </authorList>
    </citation>
    <scope>NUCLEOTIDE SEQUENCE [LARGE SCALE GENOMIC DNA]</scope>
    <source>
        <strain evidence="1">SCGC AAA799-N04</strain>
    </source>
</reference>
<comment type="caution">
    <text evidence="1">The sequence shown here is derived from an EMBL/GenBank/DDBJ whole genome shotgun (WGS) entry which is preliminary data.</text>
</comment>
<dbReference type="InterPro" id="IPR036388">
    <property type="entry name" value="WH-like_DNA-bd_sf"/>
</dbReference>
<dbReference type="SUPFAM" id="SSF48295">
    <property type="entry name" value="TrpR-like"/>
    <property type="match status" value="1"/>
</dbReference>
<dbReference type="Gene3D" id="1.10.10.10">
    <property type="entry name" value="Winged helix-like DNA-binding domain superfamily/Winged helix DNA-binding domain"/>
    <property type="match status" value="1"/>
</dbReference>
<accession>A0A081RNZ8</accession>
<name>A0A081RNZ8_9ARCH</name>